<keyword evidence="5" id="KW-1185">Reference proteome</keyword>
<dbReference type="Gene3D" id="3.40.50.720">
    <property type="entry name" value="NAD(P)-binding Rossmann-like Domain"/>
    <property type="match status" value="1"/>
</dbReference>
<dbReference type="InterPro" id="IPR057326">
    <property type="entry name" value="KR_dom"/>
</dbReference>
<sequence length="253" mass="26674">MTLQDRIIAITGGARGLGLAMAERLGREGATVALLDRDGDSLDAAVSRLAEADIMARGFVVDVADEVSVAEAFTAVGESLGPLDGLVNNAGIVRDGLLVKARDGEVSARLSLSDWQRVIDVNLTGVFLCGREAATRMIEAGRQGVIVNISSVVRGGNVGQSNYAAAKAGVASLTVTWAQELSRYGIRVGAVAPGFIETEMTAELREDIRDRIASQIPLRHMGQPGDIAESVAFIFANDYFTGRVLECDGGLRI</sequence>
<name>A0ABR4WTT9_9GAMM</name>
<evidence type="ECO:0000256" key="1">
    <source>
        <dbReference type="ARBA" id="ARBA00006484"/>
    </source>
</evidence>
<dbReference type="Proteomes" id="UP000029721">
    <property type="component" value="Unassembled WGS sequence"/>
</dbReference>
<dbReference type="SMART" id="SM00822">
    <property type="entry name" value="PKS_KR"/>
    <property type="match status" value="1"/>
</dbReference>
<dbReference type="PRINTS" id="PR00081">
    <property type="entry name" value="GDHRDH"/>
</dbReference>
<accession>A0ABR4WTT9</accession>
<proteinExistence type="inferred from homology"/>
<gene>
    <name evidence="4" type="primary">fabG</name>
    <name evidence="4" type="ORF">FP66_04720</name>
</gene>
<dbReference type="Pfam" id="PF00106">
    <property type="entry name" value="adh_short"/>
    <property type="match status" value="1"/>
</dbReference>
<dbReference type="EMBL" id="JOKD01000021">
    <property type="protein sequence ID" value="KGE78151.1"/>
    <property type="molecule type" value="Genomic_DNA"/>
</dbReference>
<dbReference type="RefSeq" id="WP_035595568.1">
    <property type="nucleotide sequence ID" value="NZ_JOKD01000021.1"/>
</dbReference>
<dbReference type="PROSITE" id="PS00061">
    <property type="entry name" value="ADH_SHORT"/>
    <property type="match status" value="1"/>
</dbReference>
<evidence type="ECO:0000259" key="3">
    <source>
        <dbReference type="SMART" id="SM00822"/>
    </source>
</evidence>
<evidence type="ECO:0000313" key="4">
    <source>
        <dbReference type="EMBL" id="KGE78151.1"/>
    </source>
</evidence>
<comment type="similarity">
    <text evidence="1 2">Belongs to the short-chain dehydrogenases/reductases (SDR) family.</text>
</comment>
<evidence type="ECO:0000313" key="5">
    <source>
        <dbReference type="Proteomes" id="UP000029721"/>
    </source>
</evidence>
<reference evidence="4 5" key="1">
    <citation type="submission" date="2014-06" db="EMBL/GenBank/DDBJ databases">
        <title>Draft genome sequence of an extremely salt tolerant bacteria Halomonas salina/CIFRI 1.</title>
        <authorList>
            <person name="Behera B.D."/>
            <person name="Meena D.K."/>
            <person name="Das P."/>
            <person name="Maharana J."/>
            <person name="Paria P."/>
            <person name="Sharma A.P."/>
            <person name="Shamsudheen K.V."/>
            <person name="Rijit J."/>
            <person name="Dixit V."/>
            <person name="Verma A."/>
            <person name="Scaria V."/>
            <person name="Sivasubbu S."/>
        </authorList>
    </citation>
    <scope>NUCLEOTIDE SEQUENCE [LARGE SCALE GENOMIC DNA]</scope>
    <source>
        <strain evidence="4 5">CIFRI 1</strain>
    </source>
</reference>
<dbReference type="PRINTS" id="PR00080">
    <property type="entry name" value="SDRFAMILY"/>
</dbReference>
<dbReference type="PANTHER" id="PTHR42760">
    <property type="entry name" value="SHORT-CHAIN DEHYDROGENASES/REDUCTASES FAMILY MEMBER"/>
    <property type="match status" value="1"/>
</dbReference>
<keyword evidence="4" id="KW-0560">Oxidoreductase</keyword>
<organism evidence="4 5">
    <name type="scientific">Halomonas salina</name>
    <dbReference type="NCBI Taxonomy" id="42565"/>
    <lineage>
        <taxon>Bacteria</taxon>
        <taxon>Pseudomonadati</taxon>
        <taxon>Pseudomonadota</taxon>
        <taxon>Gammaproteobacteria</taxon>
        <taxon>Oceanospirillales</taxon>
        <taxon>Halomonadaceae</taxon>
        <taxon>Halomonas</taxon>
    </lineage>
</organism>
<dbReference type="SUPFAM" id="SSF51735">
    <property type="entry name" value="NAD(P)-binding Rossmann-fold domains"/>
    <property type="match status" value="1"/>
</dbReference>
<protein>
    <submittedName>
        <fullName evidence="4">3-ketoacyl-ACP reductase</fullName>
        <ecNumber evidence="4">1.1.1.100</ecNumber>
    </submittedName>
</protein>
<dbReference type="NCBIfam" id="NF006072">
    <property type="entry name" value="PRK08217.1"/>
    <property type="match status" value="1"/>
</dbReference>
<dbReference type="GO" id="GO:0004316">
    <property type="term" value="F:3-oxoacyl-[acyl-carrier-protein] reductase (NADPH) activity"/>
    <property type="evidence" value="ECO:0007669"/>
    <property type="project" value="UniProtKB-EC"/>
</dbReference>
<dbReference type="EC" id="1.1.1.100" evidence="4"/>
<evidence type="ECO:0000256" key="2">
    <source>
        <dbReference type="RuleBase" id="RU000363"/>
    </source>
</evidence>
<comment type="caution">
    <text evidence="4">The sequence shown here is derived from an EMBL/GenBank/DDBJ whole genome shotgun (WGS) entry which is preliminary data.</text>
</comment>
<dbReference type="InterPro" id="IPR020904">
    <property type="entry name" value="Sc_DH/Rdtase_CS"/>
</dbReference>
<dbReference type="InterPro" id="IPR036291">
    <property type="entry name" value="NAD(P)-bd_dom_sf"/>
</dbReference>
<dbReference type="PANTHER" id="PTHR42760:SF135">
    <property type="entry name" value="BLL7886 PROTEIN"/>
    <property type="match status" value="1"/>
</dbReference>
<feature type="domain" description="Ketoreductase" evidence="3">
    <location>
        <begin position="6"/>
        <end position="199"/>
    </location>
</feature>
<dbReference type="InterPro" id="IPR002347">
    <property type="entry name" value="SDR_fam"/>
</dbReference>